<dbReference type="RefSeq" id="WP_109236415.1">
    <property type="nucleotide sequence ID" value="NZ_JBHUNH010000004.1"/>
</dbReference>
<feature type="transmembrane region" description="Helical" evidence="5">
    <location>
        <begin position="223"/>
        <end position="242"/>
    </location>
</feature>
<comment type="subcellular location">
    <subcellularLocation>
        <location evidence="1">Membrane</location>
        <topology evidence="1">Multi-pass membrane protein</topology>
    </subcellularLocation>
</comment>
<keyword evidence="3 5" id="KW-1133">Transmembrane helix</keyword>
<keyword evidence="2 5" id="KW-0812">Transmembrane</keyword>
<dbReference type="NCBIfam" id="TIGR00785">
    <property type="entry name" value="dass"/>
    <property type="match status" value="1"/>
</dbReference>
<organism evidence="6 7">
    <name type="scientific">Ignatzschineria indica</name>
    <dbReference type="NCBI Taxonomy" id="472583"/>
    <lineage>
        <taxon>Bacteria</taxon>
        <taxon>Pseudomonadati</taxon>
        <taxon>Pseudomonadota</taxon>
        <taxon>Gammaproteobacteria</taxon>
        <taxon>Cardiobacteriales</taxon>
        <taxon>Ignatzschineriaceae</taxon>
        <taxon>Ignatzschineria</taxon>
    </lineage>
</organism>
<feature type="transmembrane region" description="Helical" evidence="5">
    <location>
        <begin position="382"/>
        <end position="399"/>
    </location>
</feature>
<evidence type="ECO:0000313" key="6">
    <source>
        <dbReference type="EMBL" id="PWD83216.1"/>
    </source>
</evidence>
<evidence type="ECO:0000256" key="3">
    <source>
        <dbReference type="ARBA" id="ARBA00022989"/>
    </source>
</evidence>
<keyword evidence="7" id="KW-1185">Reference proteome</keyword>
<dbReference type="AlphaFoldDB" id="A0A2U2AK58"/>
<feature type="transmembrane region" description="Helical" evidence="5">
    <location>
        <begin position="262"/>
        <end position="285"/>
    </location>
</feature>
<feature type="transmembrane region" description="Helical" evidence="5">
    <location>
        <begin position="80"/>
        <end position="112"/>
    </location>
</feature>
<feature type="transmembrane region" description="Helical" evidence="5">
    <location>
        <begin position="503"/>
        <end position="526"/>
    </location>
</feature>
<keyword evidence="4 5" id="KW-0472">Membrane</keyword>
<comment type="caution">
    <text evidence="6">The sequence shown here is derived from an EMBL/GenBank/DDBJ whole genome shotgun (WGS) entry which is preliminary data.</text>
</comment>
<evidence type="ECO:0000256" key="1">
    <source>
        <dbReference type="ARBA" id="ARBA00004141"/>
    </source>
</evidence>
<name>A0A2U2AK58_9GAMM</name>
<dbReference type="Pfam" id="PF00939">
    <property type="entry name" value="Na_sulph_symp"/>
    <property type="match status" value="1"/>
</dbReference>
<dbReference type="GO" id="GO:0005886">
    <property type="term" value="C:plasma membrane"/>
    <property type="evidence" value="ECO:0007669"/>
    <property type="project" value="TreeGrafter"/>
</dbReference>
<evidence type="ECO:0000313" key="7">
    <source>
        <dbReference type="Proteomes" id="UP000244948"/>
    </source>
</evidence>
<dbReference type="InterPro" id="IPR001898">
    <property type="entry name" value="SLC13A/DASS"/>
</dbReference>
<accession>A0A2U2AK58</accession>
<proteinExistence type="predicted"/>
<dbReference type="PANTHER" id="PTHR10283:SF82">
    <property type="entry name" value="SOLUTE CARRIER FAMILY 13 MEMBER 2"/>
    <property type="match status" value="1"/>
</dbReference>
<dbReference type="Proteomes" id="UP000244948">
    <property type="component" value="Unassembled WGS sequence"/>
</dbReference>
<feature type="transmembrane region" description="Helical" evidence="5">
    <location>
        <begin position="48"/>
        <end position="68"/>
    </location>
</feature>
<evidence type="ECO:0000256" key="5">
    <source>
        <dbReference type="SAM" id="Phobius"/>
    </source>
</evidence>
<feature type="transmembrane region" description="Helical" evidence="5">
    <location>
        <begin position="151"/>
        <end position="173"/>
    </location>
</feature>
<feature type="transmembrane region" description="Helical" evidence="5">
    <location>
        <begin position="338"/>
        <end position="361"/>
    </location>
</feature>
<protein>
    <submittedName>
        <fullName evidence="6">Anion transporter</fullName>
    </submittedName>
</protein>
<dbReference type="CDD" id="cd01115">
    <property type="entry name" value="SLC13_permease"/>
    <property type="match status" value="1"/>
</dbReference>
<dbReference type="GO" id="GO:0008514">
    <property type="term" value="F:organic anion transmembrane transporter activity"/>
    <property type="evidence" value="ECO:0007669"/>
    <property type="project" value="UniProtKB-ARBA"/>
</dbReference>
<evidence type="ECO:0000256" key="4">
    <source>
        <dbReference type="ARBA" id="ARBA00023136"/>
    </source>
</evidence>
<feature type="transmembrane region" description="Helical" evidence="5">
    <location>
        <begin position="411"/>
        <end position="433"/>
    </location>
</feature>
<reference evidence="6 7" key="1">
    <citation type="journal article" date="2018" name="Genome Announc.">
        <title>Ignatzschineria cameli sp. nov., isolated from necrotic foot tissue of dromedaries (Camelus dromedarius) and associated maggots (Wohlfahrtia species) in Dubai.</title>
        <authorList>
            <person name="Tsang C.C."/>
            <person name="Tang J.Y."/>
            <person name="Fong J.Y."/>
            <person name="Kinne J."/>
            <person name="Lee H.H."/>
            <person name="Joseph M."/>
            <person name="Jose S."/>
            <person name="Schuster R.K."/>
            <person name="Tang Y."/>
            <person name="Sivakumar S."/>
            <person name="Chen J.H."/>
            <person name="Teng J.L."/>
            <person name="Lau S.K."/>
            <person name="Wernery U."/>
            <person name="Woo P.C."/>
        </authorList>
    </citation>
    <scope>NUCLEOTIDE SEQUENCE [LARGE SCALE GENOMIC DNA]</scope>
    <source>
        <strain evidence="6 7">KCTC 22643</strain>
    </source>
</reference>
<sequence length="536" mass="58407">MKKVNNYLWDSHNRSKEMLTMKRLRMLFTGGINNETGLRPEIRKTYSLTQFLGLILGPLLFVLIYWVFPLEGLSEAGRGVLATITWVATWWILEVLPLGITSLLPIILLPIFTNVTGKEAATSYADPLNFLFLGGFAIALALERWRLHERIAITVISLVGTSLSGLIIGFMLATGFLSMWVSNTATALLMIPIGTAIAGKVIELMREEAGHSELEEIKVQKSIIFAIGFGATIGGSATLIGTPTNLILAGLSKELLGIDISFARWMLFAVPLITLLMICASFYLIRIAYPLKVKRLSGSAAFIEQTRKDLGPMSYEEKMVSLIFILTAFFWISRSFLWVGVIPGISDTMIAIAGAILLYLVPTKRGDNGRLLDGSSLKKMPWDVLLLVGGGMAIAVGFAKTDLSSWAGDQLLALRGTSYFLVLCSMTIISILMTQVTPNTATGTILLPIAITLAVATDAHPLPLMAASALGAGFAYMMPISTPSNAIIFATGKITFRDMLSKGTFLTIVTLFLIILFIYLLFPLIFEADLAAEMLQ</sequence>
<gene>
    <name evidence="6" type="ORF">DC082_07360</name>
</gene>
<dbReference type="EMBL" id="QEWR01000003">
    <property type="protein sequence ID" value="PWD83216.1"/>
    <property type="molecule type" value="Genomic_DNA"/>
</dbReference>
<feature type="transmembrane region" description="Helical" evidence="5">
    <location>
        <begin position="469"/>
        <end position="491"/>
    </location>
</feature>
<dbReference type="GO" id="GO:1905039">
    <property type="term" value="P:carboxylic acid transmembrane transport"/>
    <property type="evidence" value="ECO:0007669"/>
    <property type="project" value="UniProtKB-ARBA"/>
</dbReference>
<evidence type="ECO:0000256" key="2">
    <source>
        <dbReference type="ARBA" id="ARBA00022692"/>
    </source>
</evidence>
<dbReference type="PANTHER" id="PTHR10283">
    <property type="entry name" value="SOLUTE CARRIER FAMILY 13 MEMBER"/>
    <property type="match status" value="1"/>
</dbReference>
<feature type="transmembrane region" description="Helical" evidence="5">
    <location>
        <begin position="179"/>
        <end position="202"/>
    </location>
</feature>